<feature type="compositionally biased region" description="Low complexity" evidence="1">
    <location>
        <begin position="690"/>
        <end position="718"/>
    </location>
</feature>
<feature type="compositionally biased region" description="Low complexity" evidence="1">
    <location>
        <begin position="212"/>
        <end position="222"/>
    </location>
</feature>
<proteinExistence type="predicted"/>
<dbReference type="WBParaSite" id="GPLIN_000161300">
    <property type="protein sequence ID" value="GPLIN_000161300"/>
    <property type="gene ID" value="GPLIN_000161300"/>
</dbReference>
<dbReference type="InterPro" id="IPR051647">
    <property type="entry name" value="Mediator_comp_sub12"/>
</dbReference>
<feature type="compositionally biased region" description="Polar residues" evidence="1">
    <location>
        <begin position="654"/>
        <end position="674"/>
    </location>
</feature>
<reference evidence="2" key="2">
    <citation type="submission" date="2014-05" db="EMBL/GenBank/DDBJ databases">
        <title>The genome and life-stage specific transcriptomes of Globodera pallida elucidate key aspects of plant parasitism by a cyst nematode.</title>
        <authorList>
            <person name="Cotton J.A."/>
            <person name="Lilley C.J."/>
            <person name="Jones L.M."/>
            <person name="Kikuchi T."/>
            <person name="Reid A.J."/>
            <person name="Thorpe P."/>
            <person name="Tsai I.J."/>
            <person name="Beasley H."/>
            <person name="Blok V."/>
            <person name="Cock P.J.A."/>
            <person name="Van den Akker S.E."/>
            <person name="Holroyd N."/>
            <person name="Hunt M."/>
            <person name="Mantelin S."/>
            <person name="Naghra H."/>
            <person name="Pain A."/>
            <person name="Palomares-Rius J.E."/>
            <person name="Zarowiecki M."/>
            <person name="Berriman M."/>
            <person name="Jones J.T."/>
            <person name="Urwin P.E."/>
        </authorList>
    </citation>
    <scope>NUCLEOTIDE SEQUENCE [LARGE SCALE GENOMIC DNA]</scope>
    <source>
        <strain evidence="2">Lindley</strain>
    </source>
</reference>
<feature type="compositionally biased region" description="Polar residues" evidence="1">
    <location>
        <begin position="719"/>
        <end position="734"/>
    </location>
</feature>
<dbReference type="AlphaFoldDB" id="A0A183BLX8"/>
<sequence>MKTAAENHHRLEAEEGEEEAAAVVEEDIINEIVIDEFSLLLFRSLDDYNVLKDREDAIKAEEETAEKQRQHEENLRMNRVKKKGRRSQAELKREKKEAKKRVRQERKEQRKKEREERRQQRKLALQTSQNSGGADAGGVGGPMAQLAEDMAERKRQRREQRKEAKVAEREKRREERRRQRQTKRGEDKRAKRISNKSSTVPCAPNVQPSDISSSTSSSSNSVENVVSGLLRLRDGGLKSAEHDGSPVNFKPQQLPSSSSSTAEMVTASIAASTTTGAAAAAATKRPSSATIGIAATRRNGLMRAETTAGLLQCMPPASKMAKLEEVKLEEFGRTTPSSNRSLLIGIAASNSSGAMQLQQTVPTDASFAQQTKTLQQHQNVFKAALERDLLQKVSDAVPSLQQGGGGSSTTGHLPHADQQHDNPCSFRDSLAYNFHQSLATLYAIDPSLAAKALLASRPPRLVATVLLHSTSSISRWPPLYAIDPSLAAKAALGLPSAPFGGDSAAALNKANSVLQQSSQKFPAVSDLPQQQHQQQHQLVVNNGRVLGVDAAAALGLPSTSAVLPPPSSASASGASCGVSRPPPPPLDSHPANLAVVSQKVGRTSAAVAPTSASIQQTNAAVHIPFKNGRWCNMHATIAHEIAKHVEAQKKIANVRTTNNTGGSHRKQSTTTSATGCGGREHQQKTERKQSSVSVATSSSSSFPAQQSNEQQQQQNNKNGSRGANNAMANASAPTMAQHHQLLQLQQEQGKRTGNNLLPNSASASSFPMLSAASVNLNLQQQIALLMGQQQQQQQQQRISTFNDSSPLHSHGARFPVQGTNSLGPFASSSGPLNPLGGLSQFLSANSVHPAVGSMPPHLFGGFPIQPMGPGGGSLTSGNSDAAAAAQLHQHAQLLALLQQQSNNNPPQQHHPASLSAAFALQPNSNNNNINAANDSNNASAAAAATQCAMANNFLAQFGASSVASNSAANSNATNNINTMVAAGAGGHQQQPNNNMLSSLVGPANLAFAANILNPTALPSLQQQQQQNSLALSQMANTGSNNAATAAGGAHALMHSGTFNHNNNSSGNEATGAESILAAFLSGQSLVTSSASNALNSSNPAMGIEQFVRSQFGGRMDGPPMMALGNQMQLSKMTGSNLIPPPPSALLSAGHLSVNPASVINPIEQELLMMRHFGLVNQRSQQLLGASLSGAGMDSLPSQNGPPKQDTGVISTANGSTAAAAAHNRHDMSRT</sequence>
<reference evidence="2" key="1">
    <citation type="submission" date="2013-12" db="EMBL/GenBank/DDBJ databases">
        <authorList>
            <person name="Aslett M."/>
        </authorList>
    </citation>
    <scope>NUCLEOTIDE SEQUENCE [LARGE SCALE GENOMIC DNA]</scope>
    <source>
        <strain evidence="2">Lindley</strain>
    </source>
</reference>
<evidence type="ECO:0000256" key="1">
    <source>
        <dbReference type="SAM" id="MobiDB-lite"/>
    </source>
</evidence>
<dbReference type="GO" id="GO:0016592">
    <property type="term" value="C:mediator complex"/>
    <property type="evidence" value="ECO:0007669"/>
    <property type="project" value="TreeGrafter"/>
</dbReference>
<name>A0A183BLX8_GLOPA</name>
<feature type="compositionally biased region" description="Basic and acidic residues" evidence="1">
    <location>
        <begin position="62"/>
        <end position="76"/>
    </location>
</feature>
<reference evidence="3" key="3">
    <citation type="submission" date="2016-06" db="UniProtKB">
        <authorList>
            <consortium name="WormBaseParasite"/>
        </authorList>
    </citation>
    <scope>IDENTIFICATION</scope>
</reference>
<feature type="compositionally biased region" description="Basic and acidic residues" evidence="1">
    <location>
        <begin position="160"/>
        <end position="189"/>
    </location>
</feature>
<feature type="compositionally biased region" description="Basic and acidic residues" evidence="1">
    <location>
        <begin position="87"/>
        <end position="97"/>
    </location>
</feature>
<dbReference type="GO" id="GO:0045944">
    <property type="term" value="P:positive regulation of transcription by RNA polymerase II"/>
    <property type="evidence" value="ECO:0007669"/>
    <property type="project" value="TreeGrafter"/>
</dbReference>
<dbReference type="PANTHER" id="PTHR46007">
    <property type="entry name" value="MEDIATOR OF RNA POLYMERASE II TRANSCRIPTION SUBUNIT 12"/>
    <property type="match status" value="1"/>
</dbReference>
<feature type="region of interest" description="Disordered" evidence="1">
    <location>
        <begin position="62"/>
        <end position="222"/>
    </location>
</feature>
<dbReference type="PANTHER" id="PTHR46007:SF8">
    <property type="entry name" value="C2H2-TYPE DOMAIN-CONTAINING PROTEIN"/>
    <property type="match status" value="1"/>
</dbReference>
<organism evidence="2 3">
    <name type="scientific">Globodera pallida</name>
    <name type="common">Potato cyst nematode worm</name>
    <name type="synonym">Heterodera pallida</name>
    <dbReference type="NCBI Taxonomy" id="36090"/>
    <lineage>
        <taxon>Eukaryota</taxon>
        <taxon>Metazoa</taxon>
        <taxon>Ecdysozoa</taxon>
        <taxon>Nematoda</taxon>
        <taxon>Chromadorea</taxon>
        <taxon>Rhabditida</taxon>
        <taxon>Tylenchina</taxon>
        <taxon>Tylenchomorpha</taxon>
        <taxon>Tylenchoidea</taxon>
        <taxon>Heteroderidae</taxon>
        <taxon>Heteroderinae</taxon>
        <taxon>Globodera</taxon>
    </lineage>
</organism>
<feature type="region of interest" description="Disordered" evidence="1">
    <location>
        <begin position="1"/>
        <end position="20"/>
    </location>
</feature>
<evidence type="ECO:0000313" key="2">
    <source>
        <dbReference type="Proteomes" id="UP000050741"/>
    </source>
</evidence>
<feature type="compositionally biased region" description="Low complexity" evidence="1">
    <location>
        <begin position="737"/>
        <end position="747"/>
    </location>
</feature>
<feature type="compositionally biased region" description="Basic and acidic residues" evidence="1">
    <location>
        <begin position="105"/>
        <end position="118"/>
    </location>
</feature>
<feature type="compositionally biased region" description="Polar residues" evidence="1">
    <location>
        <begin position="1195"/>
        <end position="1216"/>
    </location>
</feature>
<feature type="region of interest" description="Disordered" evidence="1">
    <location>
        <begin position="562"/>
        <end position="588"/>
    </location>
</feature>
<feature type="compositionally biased region" description="Basic and acidic residues" evidence="1">
    <location>
        <begin position="678"/>
        <end position="689"/>
    </location>
</feature>
<feature type="compositionally biased region" description="Basic and acidic residues" evidence="1">
    <location>
        <begin position="1"/>
        <end position="13"/>
    </location>
</feature>
<dbReference type="Proteomes" id="UP000050741">
    <property type="component" value="Unassembled WGS sequence"/>
</dbReference>
<feature type="region of interest" description="Disordered" evidence="1">
    <location>
        <begin position="654"/>
        <end position="761"/>
    </location>
</feature>
<evidence type="ECO:0000313" key="3">
    <source>
        <dbReference type="WBParaSite" id="GPLIN_000161300"/>
    </source>
</evidence>
<feature type="region of interest" description="Disordered" evidence="1">
    <location>
        <begin position="236"/>
        <end position="261"/>
    </location>
</feature>
<feature type="compositionally biased region" description="Polar residues" evidence="1">
    <location>
        <begin position="195"/>
        <end position="211"/>
    </location>
</feature>
<accession>A0A183BLX8</accession>
<feature type="compositionally biased region" description="Polar residues" evidence="1">
    <location>
        <begin position="250"/>
        <end position="261"/>
    </location>
</feature>
<feature type="compositionally biased region" description="Low complexity" evidence="1">
    <location>
        <begin position="562"/>
        <end position="579"/>
    </location>
</feature>
<dbReference type="GO" id="GO:0003713">
    <property type="term" value="F:transcription coactivator activity"/>
    <property type="evidence" value="ECO:0007669"/>
    <property type="project" value="TreeGrafter"/>
</dbReference>
<protein>
    <submittedName>
        <fullName evidence="3">INCENP_ARK-bind domain-containing protein</fullName>
    </submittedName>
</protein>
<keyword evidence="2" id="KW-1185">Reference proteome</keyword>
<feature type="region of interest" description="Disordered" evidence="1">
    <location>
        <begin position="398"/>
        <end position="424"/>
    </location>
</feature>
<feature type="region of interest" description="Disordered" evidence="1">
    <location>
        <begin position="1187"/>
        <end position="1230"/>
    </location>
</feature>